<name>A0ABQ9QPE2_9PEZI</name>
<evidence type="ECO:0000313" key="2">
    <source>
        <dbReference type="Proteomes" id="UP001227543"/>
    </source>
</evidence>
<accession>A0ABQ9QPE2</accession>
<comment type="caution">
    <text evidence="1">The sequence shown here is derived from an EMBL/GenBank/DDBJ whole genome shotgun (WGS) entry which is preliminary data.</text>
</comment>
<organism evidence="1 2">
    <name type="scientific">Colletotrichum tamarilloi</name>
    <dbReference type="NCBI Taxonomy" id="1209934"/>
    <lineage>
        <taxon>Eukaryota</taxon>
        <taxon>Fungi</taxon>
        <taxon>Dikarya</taxon>
        <taxon>Ascomycota</taxon>
        <taxon>Pezizomycotina</taxon>
        <taxon>Sordariomycetes</taxon>
        <taxon>Hypocreomycetidae</taxon>
        <taxon>Glomerellales</taxon>
        <taxon>Glomerellaceae</taxon>
        <taxon>Colletotrichum</taxon>
        <taxon>Colletotrichum acutatum species complex</taxon>
    </lineage>
</organism>
<feature type="non-terminal residue" evidence="1">
    <location>
        <position position="1"/>
    </location>
</feature>
<gene>
    <name evidence="1" type="ORF">CTAM01_14333</name>
</gene>
<dbReference type="GeneID" id="85414572"/>
<dbReference type="RefSeq" id="XP_060375053.1">
    <property type="nucleotide sequence ID" value="XM_060530334.1"/>
</dbReference>
<proteinExistence type="predicted"/>
<dbReference type="Proteomes" id="UP001227543">
    <property type="component" value="Unassembled WGS sequence"/>
</dbReference>
<dbReference type="EMBL" id="MLFU01000120">
    <property type="protein sequence ID" value="KAK1480493.1"/>
    <property type="molecule type" value="Genomic_DNA"/>
</dbReference>
<sequence length="111" mass="12424">DPNTKFANIRDIHRAQIEAGEKEVITAESSDSECPSEAGSCIVNFLAHHHEINQELGLATEFVYMGDAGEWQKPFPAYGQGNLQKMKDIRAQYDPNMVFSKLNWGGFKLGH</sequence>
<keyword evidence="2" id="KW-1185">Reference proteome</keyword>
<evidence type="ECO:0000313" key="1">
    <source>
        <dbReference type="EMBL" id="KAK1480493.1"/>
    </source>
</evidence>
<protein>
    <submittedName>
        <fullName evidence="1">FAD binding domain-containing protein</fullName>
    </submittedName>
</protein>
<reference evidence="1 2" key="1">
    <citation type="submission" date="2016-10" db="EMBL/GenBank/DDBJ databases">
        <title>The genome sequence of Colletotrichum fioriniae PJ7.</title>
        <authorList>
            <person name="Baroncelli R."/>
        </authorList>
    </citation>
    <scope>NUCLEOTIDE SEQUENCE [LARGE SCALE GENOMIC DNA]</scope>
    <source>
        <strain evidence="1 2">Tom-12</strain>
    </source>
</reference>